<dbReference type="GO" id="GO:0003677">
    <property type="term" value="F:DNA binding"/>
    <property type="evidence" value="ECO:0007669"/>
    <property type="project" value="UniProtKB-KW"/>
</dbReference>
<dbReference type="NCBIfam" id="TIGR02937">
    <property type="entry name" value="sigma70-ECF"/>
    <property type="match status" value="1"/>
</dbReference>
<dbReference type="InterPro" id="IPR014284">
    <property type="entry name" value="RNA_pol_sigma-70_dom"/>
</dbReference>
<dbReference type="InterPro" id="IPR036388">
    <property type="entry name" value="WH-like_DNA-bd_sf"/>
</dbReference>
<dbReference type="HOGENOM" id="CLU_047691_3_0_7"/>
<evidence type="ECO:0000256" key="3">
    <source>
        <dbReference type="ARBA" id="ARBA00023082"/>
    </source>
</evidence>
<reference evidence="8 9" key="1">
    <citation type="journal article" date="2014" name="Nature">
        <title>An environmental bacterial taxon with a large and distinct metabolic repertoire.</title>
        <authorList>
            <person name="Wilson M.C."/>
            <person name="Mori T."/>
            <person name="Ruckert C."/>
            <person name="Uria A.R."/>
            <person name="Helf M.J."/>
            <person name="Takada K."/>
            <person name="Gernert C."/>
            <person name="Steffens U.A."/>
            <person name="Heycke N."/>
            <person name="Schmitt S."/>
            <person name="Rinke C."/>
            <person name="Helfrich E.J."/>
            <person name="Brachmann A.O."/>
            <person name="Gurgui C."/>
            <person name="Wakimoto T."/>
            <person name="Kracht M."/>
            <person name="Crusemann M."/>
            <person name="Hentschel U."/>
            <person name="Abe I."/>
            <person name="Matsunaga S."/>
            <person name="Kalinowski J."/>
            <person name="Takeyama H."/>
            <person name="Piel J."/>
        </authorList>
    </citation>
    <scope>NUCLEOTIDE SEQUENCE [LARGE SCALE GENOMIC DNA]</scope>
    <source>
        <strain evidence="9">TSY1</strain>
    </source>
</reference>
<comment type="caution">
    <text evidence="8">The sequence shown here is derived from an EMBL/GenBank/DDBJ whole genome shotgun (WGS) entry which is preliminary data.</text>
</comment>
<dbReference type="SUPFAM" id="SSF88659">
    <property type="entry name" value="Sigma3 and sigma4 domains of RNA polymerase sigma factors"/>
    <property type="match status" value="1"/>
</dbReference>
<proteinExistence type="inferred from homology"/>
<keyword evidence="2" id="KW-0805">Transcription regulation</keyword>
<evidence type="ECO:0000256" key="2">
    <source>
        <dbReference type="ARBA" id="ARBA00023015"/>
    </source>
</evidence>
<protein>
    <recommendedName>
        <fullName evidence="10">RNA polymerase sigma-70 region 2 domain-containing protein</fullName>
    </recommendedName>
</protein>
<comment type="similarity">
    <text evidence="1">Belongs to the sigma-70 factor family. ECF subfamily.</text>
</comment>
<sequence length="214" mass="23752">MTTINPPIVASIAGSVTQPASFASSMFGHGASEDAVDFWALWDECKQDLLSHHCLRWMGGNHADAEDALSEACLRAWQAWSTKTPELTNIKGWFVRVVQNHCHNLHKAHTRQAHVVQCVEDIATMAGDQAAEDELAIPEDAALRRELGQYIRRVLDDLPPRLQEPAALYFLQDMSCADIATHLNLSAVNVRKRIQQARSLLQSQIAAYLEGQVS</sequence>
<evidence type="ECO:0000259" key="7">
    <source>
        <dbReference type="Pfam" id="PF08281"/>
    </source>
</evidence>
<dbReference type="GO" id="GO:0016987">
    <property type="term" value="F:sigma factor activity"/>
    <property type="evidence" value="ECO:0007669"/>
    <property type="project" value="UniProtKB-KW"/>
</dbReference>
<dbReference type="CDD" id="cd06171">
    <property type="entry name" value="Sigma70_r4"/>
    <property type="match status" value="1"/>
</dbReference>
<dbReference type="Proteomes" id="UP000019141">
    <property type="component" value="Unassembled WGS sequence"/>
</dbReference>
<keyword evidence="5" id="KW-0804">Transcription</keyword>
<dbReference type="Gene3D" id="1.10.1740.10">
    <property type="match status" value="1"/>
</dbReference>
<dbReference type="SUPFAM" id="SSF88946">
    <property type="entry name" value="Sigma2 domain of RNA polymerase sigma factors"/>
    <property type="match status" value="1"/>
</dbReference>
<accession>W4LV22</accession>
<evidence type="ECO:0000313" key="8">
    <source>
        <dbReference type="EMBL" id="ETX01586.1"/>
    </source>
</evidence>
<keyword evidence="9" id="KW-1185">Reference proteome</keyword>
<organism evidence="8 9">
    <name type="scientific">Entotheonella factor</name>
    <dbReference type="NCBI Taxonomy" id="1429438"/>
    <lineage>
        <taxon>Bacteria</taxon>
        <taxon>Pseudomonadati</taxon>
        <taxon>Nitrospinota/Tectimicrobiota group</taxon>
        <taxon>Candidatus Tectimicrobiota</taxon>
        <taxon>Candidatus Entotheonellia</taxon>
        <taxon>Candidatus Entotheonellales</taxon>
        <taxon>Candidatus Entotheonellaceae</taxon>
        <taxon>Candidatus Entotheonella</taxon>
    </lineage>
</organism>
<feature type="domain" description="RNA polymerase sigma-70 region 2" evidence="6">
    <location>
        <begin position="49"/>
        <end position="111"/>
    </location>
</feature>
<keyword evidence="4" id="KW-0238">DNA-binding</keyword>
<evidence type="ECO:0000256" key="1">
    <source>
        <dbReference type="ARBA" id="ARBA00010641"/>
    </source>
</evidence>
<dbReference type="InterPro" id="IPR013249">
    <property type="entry name" value="RNA_pol_sigma70_r4_t2"/>
</dbReference>
<dbReference type="GO" id="GO:0006352">
    <property type="term" value="P:DNA-templated transcription initiation"/>
    <property type="evidence" value="ECO:0007669"/>
    <property type="project" value="InterPro"/>
</dbReference>
<dbReference type="Pfam" id="PF04542">
    <property type="entry name" value="Sigma70_r2"/>
    <property type="match status" value="1"/>
</dbReference>
<name>W4LV22_ENTF1</name>
<dbReference type="AlphaFoldDB" id="W4LV22"/>
<dbReference type="PANTHER" id="PTHR43133:SF8">
    <property type="entry name" value="RNA POLYMERASE SIGMA FACTOR HI_1459-RELATED"/>
    <property type="match status" value="1"/>
</dbReference>
<evidence type="ECO:0000313" key="9">
    <source>
        <dbReference type="Proteomes" id="UP000019141"/>
    </source>
</evidence>
<dbReference type="EMBL" id="AZHW01000217">
    <property type="protein sequence ID" value="ETX01586.1"/>
    <property type="molecule type" value="Genomic_DNA"/>
</dbReference>
<dbReference type="Pfam" id="PF08281">
    <property type="entry name" value="Sigma70_r4_2"/>
    <property type="match status" value="1"/>
</dbReference>
<feature type="domain" description="RNA polymerase sigma factor 70 region 4 type 2" evidence="7">
    <location>
        <begin position="149"/>
        <end position="200"/>
    </location>
</feature>
<dbReference type="InterPro" id="IPR039425">
    <property type="entry name" value="RNA_pol_sigma-70-like"/>
</dbReference>
<evidence type="ECO:0000256" key="4">
    <source>
        <dbReference type="ARBA" id="ARBA00023125"/>
    </source>
</evidence>
<dbReference type="PANTHER" id="PTHR43133">
    <property type="entry name" value="RNA POLYMERASE ECF-TYPE SIGMA FACTO"/>
    <property type="match status" value="1"/>
</dbReference>
<dbReference type="Gene3D" id="1.10.10.10">
    <property type="entry name" value="Winged helix-like DNA-binding domain superfamily/Winged helix DNA-binding domain"/>
    <property type="match status" value="1"/>
</dbReference>
<evidence type="ECO:0000256" key="5">
    <source>
        <dbReference type="ARBA" id="ARBA00023163"/>
    </source>
</evidence>
<evidence type="ECO:0000259" key="6">
    <source>
        <dbReference type="Pfam" id="PF04542"/>
    </source>
</evidence>
<dbReference type="InterPro" id="IPR013325">
    <property type="entry name" value="RNA_pol_sigma_r2"/>
</dbReference>
<dbReference type="InterPro" id="IPR013324">
    <property type="entry name" value="RNA_pol_sigma_r3/r4-like"/>
</dbReference>
<dbReference type="InterPro" id="IPR007627">
    <property type="entry name" value="RNA_pol_sigma70_r2"/>
</dbReference>
<keyword evidence="3" id="KW-0731">Sigma factor</keyword>
<gene>
    <name evidence="8" type="ORF">ETSY1_06800</name>
</gene>
<evidence type="ECO:0008006" key="10">
    <source>
        <dbReference type="Google" id="ProtNLM"/>
    </source>
</evidence>